<dbReference type="Pfam" id="PF07883">
    <property type="entry name" value="Cupin_2"/>
    <property type="match status" value="1"/>
</dbReference>
<dbReference type="InterPro" id="IPR014710">
    <property type="entry name" value="RmlC-like_jellyroll"/>
</dbReference>
<feature type="signal peptide" evidence="1">
    <location>
        <begin position="1"/>
        <end position="20"/>
    </location>
</feature>
<sequence length="128" mass="13429">MMKQVGFALMALVLAAPGWAEDLVQREVLNEQPLSGAEGTVVIVSELKLMPGGRIPLHTHPGDEHAVVVVGGRALLPNGKEVEFAAGTPMFFPEGQVHGGVTNLGDAPMEIVTTHIVRADAPFTVAAE</sequence>
<organism evidence="3 4">
    <name type="scientific">Roseobacter sinensis</name>
    <dbReference type="NCBI Taxonomy" id="2931391"/>
    <lineage>
        <taxon>Bacteria</taxon>
        <taxon>Pseudomonadati</taxon>
        <taxon>Pseudomonadota</taxon>
        <taxon>Alphaproteobacteria</taxon>
        <taxon>Rhodobacterales</taxon>
        <taxon>Roseobacteraceae</taxon>
        <taxon>Roseobacter</taxon>
    </lineage>
</organism>
<gene>
    <name evidence="3" type="ORF">MUB52_02650</name>
</gene>
<comment type="caution">
    <text evidence="3">The sequence shown here is derived from an EMBL/GenBank/DDBJ whole genome shotgun (WGS) entry which is preliminary data.</text>
</comment>
<dbReference type="InterPro" id="IPR011051">
    <property type="entry name" value="RmlC_Cupin_sf"/>
</dbReference>
<dbReference type="InterPro" id="IPR013096">
    <property type="entry name" value="Cupin_2"/>
</dbReference>
<evidence type="ECO:0000313" key="3">
    <source>
        <dbReference type="EMBL" id="MCV3270318.1"/>
    </source>
</evidence>
<name>A0ABT3B9U8_9RHOB</name>
<reference evidence="3 4" key="1">
    <citation type="submission" date="2022-04" db="EMBL/GenBank/DDBJ databases">
        <title>Roseobacter sp. WL0113 is a bacterium isolated from neritic sediment.</title>
        <authorList>
            <person name="Wang L."/>
            <person name="He W."/>
            <person name="Zhang D.-F."/>
        </authorList>
    </citation>
    <scope>NUCLEOTIDE SEQUENCE [LARGE SCALE GENOMIC DNA]</scope>
    <source>
        <strain evidence="3 4">WL0113</strain>
    </source>
</reference>
<dbReference type="SUPFAM" id="SSF51182">
    <property type="entry name" value="RmlC-like cupins"/>
    <property type="match status" value="1"/>
</dbReference>
<dbReference type="Proteomes" id="UP001208690">
    <property type="component" value="Unassembled WGS sequence"/>
</dbReference>
<protein>
    <submittedName>
        <fullName evidence="3">Cupin domain-containing protein</fullName>
    </submittedName>
</protein>
<keyword evidence="1" id="KW-0732">Signal</keyword>
<accession>A0ABT3B9U8</accession>
<proteinExistence type="predicted"/>
<keyword evidence="4" id="KW-1185">Reference proteome</keyword>
<dbReference type="Gene3D" id="2.60.120.10">
    <property type="entry name" value="Jelly Rolls"/>
    <property type="match status" value="1"/>
</dbReference>
<dbReference type="RefSeq" id="WP_263842634.1">
    <property type="nucleotide sequence ID" value="NZ_JALIEB010000001.1"/>
</dbReference>
<feature type="chain" id="PRO_5047490616" evidence="1">
    <location>
        <begin position="21"/>
        <end position="128"/>
    </location>
</feature>
<feature type="domain" description="Cupin type-2" evidence="2">
    <location>
        <begin position="47"/>
        <end position="113"/>
    </location>
</feature>
<dbReference type="EMBL" id="JALIEB010000001">
    <property type="protein sequence ID" value="MCV3270318.1"/>
    <property type="molecule type" value="Genomic_DNA"/>
</dbReference>
<evidence type="ECO:0000256" key="1">
    <source>
        <dbReference type="SAM" id="SignalP"/>
    </source>
</evidence>
<evidence type="ECO:0000313" key="4">
    <source>
        <dbReference type="Proteomes" id="UP001208690"/>
    </source>
</evidence>
<evidence type="ECO:0000259" key="2">
    <source>
        <dbReference type="Pfam" id="PF07883"/>
    </source>
</evidence>